<dbReference type="CDD" id="cd10918">
    <property type="entry name" value="CE4_NodB_like_5s_6s"/>
    <property type="match status" value="1"/>
</dbReference>
<evidence type="ECO:0000259" key="3">
    <source>
        <dbReference type="PROSITE" id="PS51677"/>
    </source>
</evidence>
<dbReference type="PANTHER" id="PTHR34216">
    <property type="match status" value="1"/>
</dbReference>
<comment type="caution">
    <text evidence="4">The sequence shown here is derived from an EMBL/GenBank/DDBJ whole genome shotgun (WGS) entry which is preliminary data.</text>
</comment>
<dbReference type="EMBL" id="LAPT01000006">
    <property type="protein sequence ID" value="PXF32875.1"/>
    <property type="molecule type" value="Genomic_DNA"/>
</dbReference>
<dbReference type="InterPro" id="IPR011330">
    <property type="entry name" value="Glyco_hydro/deAcase_b/a-brl"/>
</dbReference>
<evidence type="ECO:0000256" key="1">
    <source>
        <dbReference type="ARBA" id="ARBA00004613"/>
    </source>
</evidence>
<dbReference type="SUPFAM" id="SSF88713">
    <property type="entry name" value="Glycoside hydrolase/deacetylase"/>
    <property type="match status" value="1"/>
</dbReference>
<evidence type="ECO:0000313" key="4">
    <source>
        <dbReference type="EMBL" id="PXF32875.1"/>
    </source>
</evidence>
<evidence type="ECO:0000313" key="5">
    <source>
        <dbReference type="Proteomes" id="UP000248090"/>
    </source>
</evidence>
<dbReference type="InterPro" id="IPR051398">
    <property type="entry name" value="Polysacch_Deacetylase"/>
</dbReference>
<evidence type="ECO:0000256" key="2">
    <source>
        <dbReference type="ARBA" id="ARBA00022729"/>
    </source>
</evidence>
<reference evidence="4 5" key="1">
    <citation type="submission" date="2015-03" db="EMBL/GenBank/DDBJ databases">
        <authorList>
            <person name="Krishnan R."/>
            <person name="Midha S."/>
            <person name="Patil P.B."/>
            <person name="Rameshkumar N."/>
        </authorList>
    </citation>
    <scope>NUCLEOTIDE SEQUENCE [LARGE SCALE GENOMIC DNA]</scope>
    <source>
        <strain evidence="4 5">L1E11</strain>
    </source>
</reference>
<proteinExistence type="predicted"/>
<dbReference type="Proteomes" id="UP000248090">
    <property type="component" value="Unassembled WGS sequence"/>
</dbReference>
<sequence>MLKRALKMAAGALYLRSGSGKQALADRAVILMLHRVVESDEAASLPHRNELCVGQHSFDRLLGWLKRHFDICELEPLLTTPSSSDRPRLALTFDDGWHDNATLAFPILQRHQVPASIFLSTDFIGTRQGFWWESIGETLWGSFGLAAIDSLLPRLAASGKPVPELLRSMPQNADRSRLVMRYLASLKDLPAPTLQALADSCPLSDPPQAMSWAQVTELEQSGLIRFGAHGASHALLDCLSPSQLQQDISRSLAAIASHCEQPLPIYCYPNGNYSASVTACIQQHALPFALSTRAGIYSAQSSMPYGLPRIGISQAVAAAPALLGWRIQQAGRPHH</sequence>
<name>A0ABX5M1S3_9GAMM</name>
<organism evidence="4 5">
    <name type="scientific">Pokkaliibacter plantistimulans</name>
    <dbReference type="NCBI Taxonomy" id="1635171"/>
    <lineage>
        <taxon>Bacteria</taxon>
        <taxon>Pseudomonadati</taxon>
        <taxon>Pseudomonadota</taxon>
        <taxon>Gammaproteobacteria</taxon>
        <taxon>Oceanospirillales</taxon>
        <taxon>Balneatrichaceae</taxon>
        <taxon>Pokkaliibacter</taxon>
    </lineage>
</organism>
<feature type="domain" description="NodB homology" evidence="3">
    <location>
        <begin position="87"/>
        <end position="335"/>
    </location>
</feature>
<comment type="subcellular location">
    <subcellularLocation>
        <location evidence="1">Secreted</location>
    </subcellularLocation>
</comment>
<dbReference type="PROSITE" id="PS51677">
    <property type="entry name" value="NODB"/>
    <property type="match status" value="1"/>
</dbReference>
<dbReference type="Gene3D" id="3.20.20.370">
    <property type="entry name" value="Glycoside hydrolase/deacetylase"/>
    <property type="match status" value="1"/>
</dbReference>
<dbReference type="PANTHER" id="PTHR34216:SF3">
    <property type="entry name" value="POLY-BETA-1,6-N-ACETYL-D-GLUCOSAMINE N-DEACETYLASE"/>
    <property type="match status" value="1"/>
</dbReference>
<gene>
    <name evidence="4" type="ORF">WH50_02175</name>
</gene>
<dbReference type="InterPro" id="IPR002509">
    <property type="entry name" value="NODB_dom"/>
</dbReference>
<keyword evidence="5" id="KW-1185">Reference proteome</keyword>
<accession>A0ABX5M1S3</accession>
<dbReference type="Pfam" id="PF01522">
    <property type="entry name" value="Polysacc_deac_1"/>
    <property type="match status" value="1"/>
</dbReference>
<keyword evidence="2" id="KW-0732">Signal</keyword>
<dbReference type="RefSeq" id="WP_110185840.1">
    <property type="nucleotide sequence ID" value="NZ_CP177354.1"/>
</dbReference>
<protein>
    <submittedName>
        <fullName evidence="4">Polysaccharide deacetylase</fullName>
    </submittedName>
</protein>